<name>A0A4Y2II71_ARAVE</name>
<feature type="region of interest" description="Disordered" evidence="1">
    <location>
        <begin position="44"/>
        <end position="82"/>
    </location>
</feature>
<proteinExistence type="predicted"/>
<evidence type="ECO:0000313" key="3">
    <source>
        <dbReference type="Proteomes" id="UP000499080"/>
    </source>
</evidence>
<sequence length="107" mass="11542">MLSQSQPGQSTYLTSRIPLILCILPSPVQGQTACGSKLPANDLFPRSSVNDPEKEESVPLQTLPREAGRAFSSHPSLETPASRVGCHGNDRLCIFQHFGTPFFAFGA</sequence>
<keyword evidence="3" id="KW-1185">Reference proteome</keyword>
<gene>
    <name evidence="2" type="ORF">AVEN_48798_1</name>
</gene>
<reference evidence="2 3" key="1">
    <citation type="journal article" date="2019" name="Sci. Rep.">
        <title>Orb-weaving spider Araneus ventricosus genome elucidates the spidroin gene catalogue.</title>
        <authorList>
            <person name="Kono N."/>
            <person name="Nakamura H."/>
            <person name="Ohtoshi R."/>
            <person name="Moran D.A.P."/>
            <person name="Shinohara A."/>
            <person name="Yoshida Y."/>
            <person name="Fujiwara M."/>
            <person name="Mori M."/>
            <person name="Tomita M."/>
            <person name="Arakawa K."/>
        </authorList>
    </citation>
    <scope>NUCLEOTIDE SEQUENCE [LARGE SCALE GENOMIC DNA]</scope>
</reference>
<comment type="caution">
    <text evidence="2">The sequence shown here is derived from an EMBL/GenBank/DDBJ whole genome shotgun (WGS) entry which is preliminary data.</text>
</comment>
<organism evidence="2 3">
    <name type="scientific">Araneus ventricosus</name>
    <name type="common">Orbweaver spider</name>
    <name type="synonym">Epeira ventricosa</name>
    <dbReference type="NCBI Taxonomy" id="182803"/>
    <lineage>
        <taxon>Eukaryota</taxon>
        <taxon>Metazoa</taxon>
        <taxon>Ecdysozoa</taxon>
        <taxon>Arthropoda</taxon>
        <taxon>Chelicerata</taxon>
        <taxon>Arachnida</taxon>
        <taxon>Araneae</taxon>
        <taxon>Araneomorphae</taxon>
        <taxon>Entelegynae</taxon>
        <taxon>Araneoidea</taxon>
        <taxon>Araneidae</taxon>
        <taxon>Araneus</taxon>
    </lineage>
</organism>
<dbReference type="EMBL" id="BGPR01002639">
    <property type="protein sequence ID" value="GBM76676.1"/>
    <property type="molecule type" value="Genomic_DNA"/>
</dbReference>
<dbReference type="AlphaFoldDB" id="A0A4Y2II71"/>
<dbReference type="Proteomes" id="UP000499080">
    <property type="component" value="Unassembled WGS sequence"/>
</dbReference>
<protein>
    <submittedName>
        <fullName evidence="2">Uncharacterized protein</fullName>
    </submittedName>
</protein>
<evidence type="ECO:0000313" key="2">
    <source>
        <dbReference type="EMBL" id="GBM76676.1"/>
    </source>
</evidence>
<accession>A0A4Y2II71</accession>
<evidence type="ECO:0000256" key="1">
    <source>
        <dbReference type="SAM" id="MobiDB-lite"/>
    </source>
</evidence>